<proteinExistence type="predicted"/>
<gene>
    <name evidence="1" type="ORF">GCL60_09655</name>
</gene>
<comment type="caution">
    <text evidence="1">The sequence shown here is derived from an EMBL/GenBank/DDBJ whole genome shotgun (WGS) entry which is preliminary data.</text>
</comment>
<evidence type="ECO:0000313" key="2">
    <source>
        <dbReference type="Proteomes" id="UP000437748"/>
    </source>
</evidence>
<dbReference type="AlphaFoldDB" id="A0A6N6VSZ8"/>
<name>A0A6N6VSZ8_9BACT</name>
<keyword evidence="2" id="KW-1185">Reference proteome</keyword>
<reference evidence="1 2" key="1">
    <citation type="submission" date="2019-10" db="EMBL/GenBank/DDBJ databases">
        <title>New species of Slilvanegrellaceae.</title>
        <authorList>
            <person name="Pitt A."/>
            <person name="Hahn M.W."/>
        </authorList>
    </citation>
    <scope>NUCLEOTIDE SEQUENCE [LARGE SCALE GENOMIC DNA]</scope>
    <source>
        <strain evidence="1 2">SP-Ram-0.45-NSY-1</strain>
    </source>
</reference>
<accession>A0A6N6VSZ8</accession>
<sequence>MCDKKYFNGNRMVMAARYTYNNDVTTIVYLDKSDCEYEKIIYDMQNPFQEKCRVIIKKDEYDQVCISNTNETKANYIKQCLQKKSGGSITNPIGTPLNISSSEYSRAICCHYPNCGH</sequence>
<protein>
    <submittedName>
        <fullName evidence="1">Uncharacterized protein</fullName>
    </submittedName>
</protein>
<dbReference type="EMBL" id="WFLM01000003">
    <property type="protein sequence ID" value="KAB8039110.1"/>
    <property type="molecule type" value="Genomic_DNA"/>
</dbReference>
<dbReference type="Proteomes" id="UP000437748">
    <property type="component" value="Unassembled WGS sequence"/>
</dbReference>
<evidence type="ECO:0000313" key="1">
    <source>
        <dbReference type="EMBL" id="KAB8039110.1"/>
    </source>
</evidence>
<dbReference type="RefSeq" id="WP_153420509.1">
    <property type="nucleotide sequence ID" value="NZ_WFLM01000003.1"/>
</dbReference>
<organism evidence="1 2">
    <name type="scientific">Silvanigrella paludirubra</name>
    <dbReference type="NCBI Taxonomy" id="2499159"/>
    <lineage>
        <taxon>Bacteria</taxon>
        <taxon>Pseudomonadati</taxon>
        <taxon>Bdellovibrionota</taxon>
        <taxon>Oligoflexia</taxon>
        <taxon>Silvanigrellales</taxon>
        <taxon>Silvanigrellaceae</taxon>
        <taxon>Silvanigrella</taxon>
    </lineage>
</organism>